<keyword evidence="2" id="KW-1185">Reference proteome</keyword>
<feature type="non-terminal residue" evidence="1">
    <location>
        <position position="1"/>
    </location>
</feature>
<protein>
    <recommendedName>
        <fullName evidence="3">MULE transposase domain-containing protein</fullName>
    </recommendedName>
</protein>
<reference evidence="1 2" key="1">
    <citation type="submission" date="2014-10" db="EMBL/GenBank/DDBJ databases">
        <title>Draft genome of the hookworm Ancylostoma caninum.</title>
        <authorList>
            <person name="Mitreva M."/>
        </authorList>
    </citation>
    <scope>NUCLEOTIDE SEQUENCE [LARGE SCALE GENOMIC DNA]</scope>
    <source>
        <strain evidence="1 2">Baltimore</strain>
    </source>
</reference>
<organism evidence="1 2">
    <name type="scientific">Ancylostoma caninum</name>
    <name type="common">Dog hookworm</name>
    <dbReference type="NCBI Taxonomy" id="29170"/>
    <lineage>
        <taxon>Eukaryota</taxon>
        <taxon>Metazoa</taxon>
        <taxon>Ecdysozoa</taxon>
        <taxon>Nematoda</taxon>
        <taxon>Chromadorea</taxon>
        <taxon>Rhabditida</taxon>
        <taxon>Rhabditina</taxon>
        <taxon>Rhabditomorpha</taxon>
        <taxon>Strongyloidea</taxon>
        <taxon>Ancylostomatidae</taxon>
        <taxon>Ancylostomatinae</taxon>
        <taxon>Ancylostoma</taxon>
    </lineage>
</organism>
<dbReference type="AlphaFoldDB" id="A0A368FZC3"/>
<comment type="caution">
    <text evidence="1">The sequence shown here is derived from an EMBL/GenBank/DDBJ whole genome shotgun (WGS) entry which is preliminary data.</text>
</comment>
<gene>
    <name evidence="1" type="ORF">ANCCAN_16528</name>
</gene>
<accession>A0A368FZC3</accession>
<dbReference type="OrthoDB" id="5863410at2759"/>
<evidence type="ECO:0000313" key="1">
    <source>
        <dbReference type="EMBL" id="RCN37563.1"/>
    </source>
</evidence>
<evidence type="ECO:0000313" key="2">
    <source>
        <dbReference type="Proteomes" id="UP000252519"/>
    </source>
</evidence>
<sequence length="397" mass="46381">QSRCYSFAFHKKKQQSKVYRCVRCAVGGSHVQVDVIEDEFQSDPCMLPHRCIPRRWATSTVERYMYERAQEIRKDPRVTALKEVQALMDEFHDYGYEKRRRQIARNVEKYDKPRVTLDDVPERLHTLMDGSSFLKYSSPELYFYYSNETIKAAVDALVADGIHKLPFEELGEHGRLYTIHGICNAGVDVPIFHVLTRNKKVNVYAKVFAMVKQELQALGVDVTTPRIILNFEKAALAGIKKHFPFECVEGCSSHLAQAWERRALALGIKGNMKDVGGIWYKWDKKELRTSNVAETYHKVLRLLVREKYAPLRKTIECIRGSDNWAMCTLRNLQKGIYRKLRKRDIERREKIDRCMNQYREPLGRRPVSTRVISTFCRKMARKDLCKTLDFSHFSDPS</sequence>
<name>A0A368FZC3_ANCCA</name>
<evidence type="ECO:0008006" key="3">
    <source>
        <dbReference type="Google" id="ProtNLM"/>
    </source>
</evidence>
<dbReference type="EMBL" id="JOJR01000459">
    <property type="protein sequence ID" value="RCN37563.1"/>
    <property type="molecule type" value="Genomic_DNA"/>
</dbReference>
<proteinExistence type="predicted"/>
<dbReference type="Proteomes" id="UP000252519">
    <property type="component" value="Unassembled WGS sequence"/>
</dbReference>